<evidence type="ECO:0000313" key="2">
    <source>
        <dbReference type="Proteomes" id="UP000050437"/>
    </source>
</evidence>
<sequence length="454" mass="50213">MSNELYQDELSALALLNQRSQAIETSHAEIATDIQLLQAQLLALAGTLDTTTDSLNTVVTEIPLTVIASSEPITLDDIYAQARQNHPDARLKDVLDESDFDAIDARLTARLGAFNAKYNLDEWDYAIAGCSGLLAGVLDLLFVRPPPKPGTKWDTPVDGTFNKWVQDTLNTWLPPELSKKLGEKYKIGAPDSSVWTDLIGAPDKVLNPINHRLRSLAHDPVLGFFYGVYDMIHGTCTVVVNGEVRQIPSTKGPTEGGLFQLLGRMFGHLLSDVNAPSAKGNRGMGLPAPFMGLLRMFENVNINGESFGKQIEWMYVKGYDFRQFLVTSIPAAIMEVIMRVFYVVKQVAVNGATIADALLDTLPGRMNPRFRIMLALAYGASSAVNAGRMYATQNLLNLNYAAWMGLFWNGAHAIKWTLYGRHMKFWSEVELAEIDELLDYTQKLNGLAERAAKL</sequence>
<dbReference type="Proteomes" id="UP000050437">
    <property type="component" value="Unassembled WGS sequence"/>
</dbReference>
<accession>A0A0P7CTS4</accession>
<name>A0A0P7CTS4_PSEPU</name>
<protein>
    <submittedName>
        <fullName evidence="1">Uncharacterized protein</fullName>
    </submittedName>
</protein>
<dbReference type="EMBL" id="LKKS01000132">
    <property type="protein sequence ID" value="KPM59453.1"/>
    <property type="molecule type" value="Genomic_DNA"/>
</dbReference>
<dbReference type="AlphaFoldDB" id="A0A0P7CTS4"/>
<gene>
    <name evidence="1" type="ORF">HB13667_25170</name>
</gene>
<dbReference type="GeneID" id="92658694"/>
<dbReference type="RefSeq" id="WP_054573618.1">
    <property type="nucleotide sequence ID" value="NZ_LKKS01000132.1"/>
</dbReference>
<reference evidence="1 2" key="1">
    <citation type="submission" date="2015-10" db="EMBL/GenBank/DDBJ databases">
        <title>Pseudomonas putida clinical strains.</title>
        <authorList>
            <person name="Molina L."/>
            <person name="Udaondo Z."/>
        </authorList>
    </citation>
    <scope>NUCLEOTIDE SEQUENCE [LARGE SCALE GENOMIC DNA]</scope>
    <source>
        <strain evidence="1 2">HB13667</strain>
    </source>
</reference>
<comment type="caution">
    <text evidence="1">The sequence shown here is derived from an EMBL/GenBank/DDBJ whole genome shotgun (WGS) entry which is preliminary data.</text>
</comment>
<organism evidence="1 2">
    <name type="scientific">Pseudomonas putida</name>
    <name type="common">Arthrobacter siderocapsulatus</name>
    <dbReference type="NCBI Taxonomy" id="303"/>
    <lineage>
        <taxon>Bacteria</taxon>
        <taxon>Pseudomonadati</taxon>
        <taxon>Pseudomonadota</taxon>
        <taxon>Gammaproteobacteria</taxon>
        <taxon>Pseudomonadales</taxon>
        <taxon>Pseudomonadaceae</taxon>
        <taxon>Pseudomonas</taxon>
    </lineage>
</organism>
<proteinExistence type="predicted"/>
<evidence type="ECO:0000313" key="1">
    <source>
        <dbReference type="EMBL" id="KPM59453.1"/>
    </source>
</evidence>